<proteinExistence type="predicted"/>
<dbReference type="AlphaFoldDB" id="A0A5M6D9Y7"/>
<dbReference type="Gene3D" id="3.40.50.150">
    <property type="entry name" value="Vaccinia Virus protein VP39"/>
    <property type="match status" value="1"/>
</dbReference>
<evidence type="ECO:0000313" key="3">
    <source>
        <dbReference type="Proteomes" id="UP000324479"/>
    </source>
</evidence>
<dbReference type="PANTHER" id="PTHR42912">
    <property type="entry name" value="METHYLTRANSFERASE"/>
    <property type="match status" value="1"/>
</dbReference>
<dbReference type="InterPro" id="IPR013216">
    <property type="entry name" value="Methyltransf_11"/>
</dbReference>
<keyword evidence="2" id="KW-0808">Transferase</keyword>
<dbReference type="Proteomes" id="UP000324479">
    <property type="component" value="Unassembled WGS sequence"/>
</dbReference>
<reference evidence="2 3" key="1">
    <citation type="submission" date="2019-08" db="EMBL/GenBank/DDBJ databases">
        <authorList>
            <person name="Dhanesh K."/>
            <person name="Kumar G."/>
            <person name="Sasikala C."/>
            <person name="Venkata Ramana C."/>
        </authorList>
    </citation>
    <scope>NUCLEOTIDE SEQUENCE [LARGE SCALE GENOMIC DNA]</scope>
    <source>
        <strain evidence="2 3">JC645</strain>
    </source>
</reference>
<evidence type="ECO:0000313" key="2">
    <source>
        <dbReference type="EMBL" id="KAA5543240.1"/>
    </source>
</evidence>
<dbReference type="CDD" id="cd02440">
    <property type="entry name" value="AdoMet_MTases"/>
    <property type="match status" value="1"/>
</dbReference>
<sequence>MSLDSTDFNRTAWDNIAAQGRKWFTPASGAEIEAARSGEFSIRLTACKPIPAGWLGSVRGRRVLALAAGGGHQGPLLAAAGADVTVVDFSAGQLAIDRQLATEHSLPLETVLADMADLSSIPDASFDMVVNPCSVNFVADARPVWREAARVLRAGGVLLTGVMLPVNFLFDAVQRDRGKLKIRFSIPYSDLQLPPEERDRTLGPQRPIDFGHSLSDLLGGQLDAGFQLTDLMEDRWGGKDVLSERTATFLATRAVKATAEARFEAFPGAMSNRFPGEDLDELRSE</sequence>
<evidence type="ECO:0000259" key="1">
    <source>
        <dbReference type="Pfam" id="PF08241"/>
    </source>
</evidence>
<dbReference type="Pfam" id="PF08241">
    <property type="entry name" value="Methyltransf_11"/>
    <property type="match status" value="1"/>
</dbReference>
<dbReference type="PANTHER" id="PTHR42912:SF6">
    <property type="entry name" value="METHYLTRANSFERASE TYPE 11 DOMAIN-CONTAINING PROTEIN"/>
    <property type="match status" value="1"/>
</dbReference>
<organism evidence="2 3">
    <name type="scientific">Roseiconus nitratireducens</name>
    <dbReference type="NCBI Taxonomy" id="2605748"/>
    <lineage>
        <taxon>Bacteria</taxon>
        <taxon>Pseudomonadati</taxon>
        <taxon>Planctomycetota</taxon>
        <taxon>Planctomycetia</taxon>
        <taxon>Pirellulales</taxon>
        <taxon>Pirellulaceae</taxon>
        <taxon>Roseiconus</taxon>
    </lineage>
</organism>
<dbReference type="GO" id="GO:0032259">
    <property type="term" value="P:methylation"/>
    <property type="evidence" value="ECO:0007669"/>
    <property type="project" value="UniProtKB-KW"/>
</dbReference>
<keyword evidence="3" id="KW-1185">Reference proteome</keyword>
<gene>
    <name evidence="2" type="ORF">FYK55_13265</name>
</gene>
<dbReference type="InterPro" id="IPR029063">
    <property type="entry name" value="SAM-dependent_MTases_sf"/>
</dbReference>
<dbReference type="GO" id="GO:0008757">
    <property type="term" value="F:S-adenosylmethionine-dependent methyltransferase activity"/>
    <property type="evidence" value="ECO:0007669"/>
    <property type="project" value="InterPro"/>
</dbReference>
<protein>
    <submittedName>
        <fullName evidence="2">Class I SAM-dependent methyltransferase</fullName>
    </submittedName>
</protein>
<keyword evidence="2" id="KW-0489">Methyltransferase</keyword>
<dbReference type="InterPro" id="IPR050508">
    <property type="entry name" value="Methyltransf_Superfamily"/>
</dbReference>
<dbReference type="SUPFAM" id="SSF53335">
    <property type="entry name" value="S-adenosyl-L-methionine-dependent methyltransferases"/>
    <property type="match status" value="1"/>
</dbReference>
<accession>A0A5M6D9Y7</accession>
<name>A0A5M6D9Y7_9BACT</name>
<dbReference type="EMBL" id="VWOX01000006">
    <property type="protein sequence ID" value="KAA5543240.1"/>
    <property type="molecule type" value="Genomic_DNA"/>
</dbReference>
<comment type="caution">
    <text evidence="2">The sequence shown here is derived from an EMBL/GenBank/DDBJ whole genome shotgun (WGS) entry which is preliminary data.</text>
</comment>
<feature type="domain" description="Methyltransferase type 11" evidence="1">
    <location>
        <begin position="65"/>
        <end position="159"/>
    </location>
</feature>